<feature type="non-terminal residue" evidence="9">
    <location>
        <position position="1"/>
    </location>
</feature>
<keyword evidence="4" id="KW-0508">mRNA splicing</keyword>
<comment type="subcellular location">
    <subcellularLocation>
        <location evidence="1">Nucleus</location>
    </subcellularLocation>
</comment>
<gene>
    <name evidence="9" type="ORF">PIB30_086149</name>
</gene>
<evidence type="ECO:0000313" key="9">
    <source>
        <dbReference type="EMBL" id="MED6176228.1"/>
    </source>
</evidence>
<feature type="domain" description="RRM" evidence="8">
    <location>
        <begin position="13"/>
        <end position="91"/>
    </location>
</feature>
<dbReference type="Pfam" id="PF00076">
    <property type="entry name" value="RRM_1"/>
    <property type="match status" value="1"/>
</dbReference>
<evidence type="ECO:0000256" key="5">
    <source>
        <dbReference type="ARBA" id="ARBA00023242"/>
    </source>
</evidence>
<dbReference type="InterPro" id="IPR051106">
    <property type="entry name" value="RNA-bind/splicing_reg"/>
</dbReference>
<evidence type="ECO:0000256" key="2">
    <source>
        <dbReference type="ARBA" id="ARBA00022664"/>
    </source>
</evidence>
<evidence type="ECO:0000256" key="3">
    <source>
        <dbReference type="ARBA" id="ARBA00022884"/>
    </source>
</evidence>
<evidence type="ECO:0000256" key="1">
    <source>
        <dbReference type="ARBA" id="ARBA00004123"/>
    </source>
</evidence>
<dbReference type="CDD" id="cd00590">
    <property type="entry name" value="RRM_SF"/>
    <property type="match status" value="1"/>
</dbReference>
<accession>A0ABU6VW86</accession>
<dbReference type="InterPro" id="IPR035979">
    <property type="entry name" value="RBD_domain_sf"/>
</dbReference>
<dbReference type="Gene3D" id="3.30.70.330">
    <property type="match status" value="1"/>
</dbReference>
<evidence type="ECO:0000256" key="4">
    <source>
        <dbReference type="ARBA" id="ARBA00023187"/>
    </source>
</evidence>
<protein>
    <recommendedName>
        <fullName evidence="8">RRM domain-containing protein</fullName>
    </recommendedName>
</protein>
<proteinExistence type="predicted"/>
<dbReference type="PROSITE" id="PS50102">
    <property type="entry name" value="RRM"/>
    <property type="match status" value="1"/>
</dbReference>
<dbReference type="Proteomes" id="UP001341840">
    <property type="component" value="Unassembled WGS sequence"/>
</dbReference>
<evidence type="ECO:0000256" key="7">
    <source>
        <dbReference type="SAM" id="MobiDB-lite"/>
    </source>
</evidence>
<dbReference type="PANTHER" id="PTHR48028">
    <property type="entry name" value="GLYCINE-RICH RNA-BINDING PROTEIN RZ1A"/>
    <property type="match status" value="1"/>
</dbReference>
<dbReference type="PANTHER" id="PTHR48028:SF4">
    <property type="entry name" value="SC35-LIKE SPLICING FACTOR"/>
    <property type="match status" value="1"/>
</dbReference>
<feature type="region of interest" description="Disordered" evidence="7">
    <location>
        <begin position="99"/>
        <end position="132"/>
    </location>
</feature>
<dbReference type="EMBL" id="JASCZI010152499">
    <property type="protein sequence ID" value="MED6176228.1"/>
    <property type="molecule type" value="Genomic_DNA"/>
</dbReference>
<dbReference type="SMART" id="SM00360">
    <property type="entry name" value="RRM"/>
    <property type="match status" value="1"/>
</dbReference>
<dbReference type="InterPro" id="IPR012677">
    <property type="entry name" value="Nucleotide-bd_a/b_plait_sf"/>
</dbReference>
<evidence type="ECO:0000256" key="6">
    <source>
        <dbReference type="PROSITE-ProRule" id="PRU00176"/>
    </source>
</evidence>
<organism evidence="9 10">
    <name type="scientific">Stylosanthes scabra</name>
    <dbReference type="NCBI Taxonomy" id="79078"/>
    <lineage>
        <taxon>Eukaryota</taxon>
        <taxon>Viridiplantae</taxon>
        <taxon>Streptophyta</taxon>
        <taxon>Embryophyta</taxon>
        <taxon>Tracheophyta</taxon>
        <taxon>Spermatophyta</taxon>
        <taxon>Magnoliopsida</taxon>
        <taxon>eudicotyledons</taxon>
        <taxon>Gunneridae</taxon>
        <taxon>Pentapetalae</taxon>
        <taxon>rosids</taxon>
        <taxon>fabids</taxon>
        <taxon>Fabales</taxon>
        <taxon>Fabaceae</taxon>
        <taxon>Papilionoideae</taxon>
        <taxon>50 kb inversion clade</taxon>
        <taxon>dalbergioids sensu lato</taxon>
        <taxon>Dalbergieae</taxon>
        <taxon>Pterocarpus clade</taxon>
        <taxon>Stylosanthes</taxon>
    </lineage>
</organism>
<name>A0ABU6VW86_9FABA</name>
<evidence type="ECO:0000259" key="8">
    <source>
        <dbReference type="PROSITE" id="PS50102"/>
    </source>
</evidence>
<dbReference type="InterPro" id="IPR000504">
    <property type="entry name" value="RRM_dom"/>
</dbReference>
<evidence type="ECO:0000313" key="10">
    <source>
        <dbReference type="Proteomes" id="UP001341840"/>
    </source>
</evidence>
<keyword evidence="2" id="KW-0507">mRNA processing</keyword>
<feature type="compositionally biased region" description="Basic and acidic residues" evidence="7">
    <location>
        <begin position="99"/>
        <end position="113"/>
    </location>
</feature>
<keyword evidence="5" id="KW-0539">Nucleus</keyword>
<comment type="caution">
    <text evidence="9">The sequence shown here is derived from an EMBL/GenBank/DDBJ whole genome shotgun (WGS) entry which is preliminary data.</text>
</comment>
<keyword evidence="10" id="KW-1185">Reference proteome</keyword>
<sequence>KEQDWKEVERKSHTVFVDGLPQDIAKLSLYKIFGWAVTVVDIYVSRKKRRNSNKPFAFIRFDSRGGVERAVQKINGTFVGTSKMTVKFANFQRGVQEQEEIKERRSVGRDGKEIGQQPVLSNKRGGLNVNEGRSQGDVAKKVLRERKAIKVQTDPTQADLLKRSVVAESINTIRFGWRKEQIAEKWEGPGEVECRDLGPFKCLLTFKSVEARDIALRSPGLQWIFFEIRPQWGFTRTLSRRVWLEVVGVPVHLWSEKTFMNIGKIWGKPVMMDEITDYYLSYTCASILIDSYEWEMIHEWVVLEDGDKKFEVYVKEFGREMYSA</sequence>
<keyword evidence="3 6" id="KW-0694">RNA-binding</keyword>
<reference evidence="9 10" key="1">
    <citation type="journal article" date="2023" name="Plants (Basel)">
        <title>Bridging the Gap: Combining Genomics and Transcriptomics Approaches to Understand Stylosanthes scabra, an Orphan Legume from the Brazilian Caatinga.</title>
        <authorList>
            <person name="Ferreira-Neto J.R.C."/>
            <person name="da Silva M.D."/>
            <person name="Binneck E."/>
            <person name="de Melo N.F."/>
            <person name="da Silva R.H."/>
            <person name="de Melo A.L.T.M."/>
            <person name="Pandolfi V."/>
            <person name="Bustamante F.O."/>
            <person name="Brasileiro-Vidal A.C."/>
            <person name="Benko-Iseppon A.M."/>
        </authorList>
    </citation>
    <scope>NUCLEOTIDE SEQUENCE [LARGE SCALE GENOMIC DNA]</scope>
    <source>
        <tissue evidence="9">Leaves</tissue>
    </source>
</reference>
<dbReference type="SUPFAM" id="SSF54928">
    <property type="entry name" value="RNA-binding domain, RBD"/>
    <property type="match status" value="1"/>
</dbReference>